<proteinExistence type="predicted"/>
<feature type="region of interest" description="Disordered" evidence="1">
    <location>
        <begin position="45"/>
        <end position="97"/>
    </location>
</feature>
<evidence type="ECO:0000256" key="1">
    <source>
        <dbReference type="SAM" id="MobiDB-lite"/>
    </source>
</evidence>
<comment type="caution">
    <text evidence="2">The sequence shown here is derived from an EMBL/GenBank/DDBJ whole genome shotgun (WGS) entry which is preliminary data.</text>
</comment>
<sequence length="132" mass="14174">MASGDQREGHHQAGENIAADIELPGVSEGFQHGVFLSERMNTKRNAAFPGGNGRVDRQDFSSGKQNERRIGRASGRSGTCGGRRSEEGAKRYGGVGSQRAVERPVMLGTGVRILSTGRTNYRLSDLKLGDGR</sequence>
<feature type="compositionally biased region" description="Basic and acidic residues" evidence="1">
    <location>
        <begin position="1"/>
        <end position="13"/>
    </location>
</feature>
<accession>A0A4R1PTU6</accession>
<evidence type="ECO:0000313" key="2">
    <source>
        <dbReference type="EMBL" id="TCL34198.1"/>
    </source>
</evidence>
<protein>
    <submittedName>
        <fullName evidence="2">Uncharacterized protein</fullName>
    </submittedName>
</protein>
<dbReference type="Proteomes" id="UP000295169">
    <property type="component" value="Unassembled WGS sequence"/>
</dbReference>
<reference evidence="2 3" key="1">
    <citation type="submission" date="2019-03" db="EMBL/GenBank/DDBJ databases">
        <title>Genomic Encyclopedia of Type Strains, Phase IV (KMG-IV): sequencing the most valuable type-strain genomes for metagenomic binning, comparative biology and taxonomic classification.</title>
        <authorList>
            <person name="Goeker M."/>
        </authorList>
    </citation>
    <scope>NUCLEOTIDE SEQUENCE [LARGE SCALE GENOMIC DNA]</scope>
    <source>
        <strain evidence="2 3">DSM 2286</strain>
    </source>
</reference>
<dbReference type="AlphaFoldDB" id="A0A4R1PTU6"/>
<feature type="region of interest" description="Disordered" evidence="1">
    <location>
        <begin position="1"/>
        <end position="22"/>
    </location>
</feature>
<name>A0A4R1PTU6_9GAMM</name>
<organism evidence="2 3">
    <name type="scientific">Azotobacter chroococcum</name>
    <dbReference type="NCBI Taxonomy" id="353"/>
    <lineage>
        <taxon>Bacteria</taxon>
        <taxon>Pseudomonadati</taxon>
        <taxon>Pseudomonadota</taxon>
        <taxon>Gammaproteobacteria</taxon>
        <taxon>Pseudomonadales</taxon>
        <taxon>Pseudomonadaceae</taxon>
        <taxon>Azotobacter</taxon>
    </lineage>
</organism>
<gene>
    <name evidence="2" type="ORF">EV691_102180</name>
</gene>
<evidence type="ECO:0000313" key="3">
    <source>
        <dbReference type="Proteomes" id="UP000295169"/>
    </source>
</evidence>
<feature type="compositionally biased region" description="Basic and acidic residues" evidence="1">
    <location>
        <begin position="54"/>
        <end position="70"/>
    </location>
</feature>
<dbReference type="EMBL" id="SMMU01000002">
    <property type="protein sequence ID" value="TCL34198.1"/>
    <property type="molecule type" value="Genomic_DNA"/>
</dbReference>